<dbReference type="InterPro" id="IPR004090">
    <property type="entry name" value="Chemotax_Me-accpt_rcpt"/>
</dbReference>
<evidence type="ECO:0000256" key="7">
    <source>
        <dbReference type="SAM" id="Phobius"/>
    </source>
</evidence>
<keyword evidence="10" id="KW-1185">Reference proteome</keyword>
<comment type="caution">
    <text evidence="9">The sequence shown here is derived from an EMBL/GenBank/DDBJ whole genome shotgun (WGS) entry which is preliminary data.</text>
</comment>
<feature type="compositionally biased region" description="Polar residues" evidence="6">
    <location>
        <begin position="361"/>
        <end position="373"/>
    </location>
</feature>
<feature type="coiled-coil region" evidence="5">
    <location>
        <begin position="59"/>
        <end position="86"/>
    </location>
</feature>
<dbReference type="EMBL" id="PIPN01000001">
    <property type="protein sequence ID" value="RUO31915.1"/>
    <property type="molecule type" value="Genomic_DNA"/>
</dbReference>
<dbReference type="Pfam" id="PF00015">
    <property type="entry name" value="MCPsignal"/>
    <property type="match status" value="1"/>
</dbReference>
<keyword evidence="7" id="KW-0472">Membrane</keyword>
<feature type="region of interest" description="Disordered" evidence="6">
    <location>
        <begin position="361"/>
        <end position="386"/>
    </location>
</feature>
<feature type="transmembrane region" description="Helical" evidence="7">
    <location>
        <begin position="35"/>
        <end position="55"/>
    </location>
</feature>
<dbReference type="SUPFAM" id="SSF58104">
    <property type="entry name" value="Methyl-accepting chemotaxis protein (MCP) signaling domain"/>
    <property type="match status" value="1"/>
</dbReference>
<evidence type="ECO:0000259" key="8">
    <source>
        <dbReference type="PROSITE" id="PS50111"/>
    </source>
</evidence>
<evidence type="ECO:0000256" key="4">
    <source>
        <dbReference type="PROSITE-ProRule" id="PRU00284"/>
    </source>
</evidence>
<evidence type="ECO:0000256" key="5">
    <source>
        <dbReference type="SAM" id="Coils"/>
    </source>
</evidence>
<reference evidence="9 10" key="1">
    <citation type="journal article" date="2018" name="Front. Microbiol.">
        <title>Genome-Based Analysis Reveals the Taxonomy and Diversity of the Family Idiomarinaceae.</title>
        <authorList>
            <person name="Liu Y."/>
            <person name="Lai Q."/>
            <person name="Shao Z."/>
        </authorList>
    </citation>
    <scope>NUCLEOTIDE SEQUENCE [LARGE SCALE GENOMIC DNA]</scope>
    <source>
        <strain evidence="9 10">GBSy1</strain>
    </source>
</reference>
<keyword evidence="7" id="KW-1133">Transmembrane helix</keyword>
<evidence type="ECO:0000256" key="2">
    <source>
        <dbReference type="ARBA" id="ARBA00023224"/>
    </source>
</evidence>
<feature type="coiled-coil region" evidence="5">
    <location>
        <begin position="262"/>
        <end position="293"/>
    </location>
</feature>
<feature type="domain" description="Methyl-accepting transducer" evidence="8">
    <location>
        <begin position="148"/>
        <end position="274"/>
    </location>
</feature>
<protein>
    <submittedName>
        <fullName evidence="9">Chemotaxis protein</fullName>
    </submittedName>
</protein>
<keyword evidence="5" id="KW-0175">Coiled coil</keyword>
<keyword evidence="7" id="KW-0812">Transmembrane</keyword>
<evidence type="ECO:0000256" key="6">
    <source>
        <dbReference type="SAM" id="MobiDB-lite"/>
    </source>
</evidence>
<evidence type="ECO:0000256" key="3">
    <source>
        <dbReference type="ARBA" id="ARBA00029447"/>
    </source>
</evidence>
<dbReference type="PRINTS" id="PR00260">
    <property type="entry name" value="CHEMTRNSDUCR"/>
</dbReference>
<evidence type="ECO:0000313" key="10">
    <source>
        <dbReference type="Proteomes" id="UP000287410"/>
    </source>
</evidence>
<comment type="subcellular location">
    <subcellularLocation>
        <location evidence="1">Membrane</location>
    </subcellularLocation>
</comment>
<keyword evidence="2 4" id="KW-0807">Transducer</keyword>
<gene>
    <name evidence="9" type="ORF">CWE12_02650</name>
</gene>
<dbReference type="InterPro" id="IPR004089">
    <property type="entry name" value="MCPsignal_dom"/>
</dbReference>
<proteinExistence type="inferred from homology"/>
<name>A0ABY0C373_9GAMM</name>
<comment type="similarity">
    <text evidence="3">Belongs to the methyl-accepting chemotaxis (MCP) protein family.</text>
</comment>
<dbReference type="PROSITE" id="PS50111">
    <property type="entry name" value="CHEMOTAXIS_TRANSDUC_2"/>
    <property type="match status" value="1"/>
</dbReference>
<dbReference type="Proteomes" id="UP000287410">
    <property type="component" value="Unassembled WGS sequence"/>
</dbReference>
<evidence type="ECO:0000313" key="9">
    <source>
        <dbReference type="EMBL" id="RUO31915.1"/>
    </source>
</evidence>
<dbReference type="PANTHER" id="PTHR32089">
    <property type="entry name" value="METHYL-ACCEPTING CHEMOTAXIS PROTEIN MCPB"/>
    <property type="match status" value="1"/>
</dbReference>
<sequence length="386" mass="43707">MPVSSDWKNPWIDPVCRHMILPQFALSTVLLFSGFWWLPASVLGVLSFIITIRLGRQVANVQKQQLEQLSAERSAIEQRFERESRQTLEMYRVSHPIWSRQLRTANEQSEIAVMELSQRFKAIVNRLSDSGSSDFQSDAEVLSKLFASSENEIVTVMKELRQSQNSRRDILSKMDALSDYTGELKRMAQEVVGIAEQTNLLALNAAIESARAGEAGRGFAVVANEVRTLSSRSKDTAARMTDNVNRIHESIASTQAATEQTINTQTELMNRAEQDLEEVLKKLKHLMKEHSESSVLLQNKATETQRDVEDILVNLQFQDRLSQILLQVTGSMQGLSDKLEQPSEQIDVQSWLDDMESSYAMQEQRTNHAGQKSHNSDADDNDITFF</sequence>
<evidence type="ECO:0000256" key="1">
    <source>
        <dbReference type="ARBA" id="ARBA00004370"/>
    </source>
</evidence>
<organism evidence="9 10">
    <name type="scientific">Aliidiomarina sedimenti</name>
    <dbReference type="NCBI Taxonomy" id="1933879"/>
    <lineage>
        <taxon>Bacteria</taxon>
        <taxon>Pseudomonadati</taxon>
        <taxon>Pseudomonadota</taxon>
        <taxon>Gammaproteobacteria</taxon>
        <taxon>Alteromonadales</taxon>
        <taxon>Idiomarinaceae</taxon>
        <taxon>Aliidiomarina</taxon>
    </lineage>
</organism>
<dbReference type="PANTHER" id="PTHR32089:SF112">
    <property type="entry name" value="LYSOZYME-LIKE PROTEIN-RELATED"/>
    <property type="match status" value="1"/>
</dbReference>
<accession>A0ABY0C373</accession>
<dbReference type="SMART" id="SM00283">
    <property type="entry name" value="MA"/>
    <property type="match status" value="1"/>
</dbReference>
<dbReference type="Gene3D" id="1.10.287.950">
    <property type="entry name" value="Methyl-accepting chemotaxis protein"/>
    <property type="match status" value="1"/>
</dbReference>